<name>A0A285TJ41_9BACL</name>
<dbReference type="PANTHER" id="PTHR21666">
    <property type="entry name" value="PEPTIDASE-RELATED"/>
    <property type="match status" value="1"/>
</dbReference>
<feature type="region of interest" description="Disordered" evidence="3">
    <location>
        <begin position="265"/>
        <end position="302"/>
    </location>
</feature>
<dbReference type="AlphaFoldDB" id="A0A285TJ41"/>
<dbReference type="GO" id="GO:0004222">
    <property type="term" value="F:metalloendopeptidase activity"/>
    <property type="evidence" value="ECO:0007669"/>
    <property type="project" value="TreeGrafter"/>
</dbReference>
<feature type="signal peptide" evidence="4">
    <location>
        <begin position="1"/>
        <end position="29"/>
    </location>
</feature>
<evidence type="ECO:0000313" key="8">
    <source>
        <dbReference type="Proteomes" id="UP000219636"/>
    </source>
</evidence>
<dbReference type="InterPro" id="IPR016047">
    <property type="entry name" value="M23ase_b-sheet_dom"/>
</dbReference>
<feature type="compositionally biased region" description="Polar residues" evidence="3">
    <location>
        <begin position="289"/>
        <end position="302"/>
    </location>
</feature>
<feature type="chain" id="PRO_5012267443" evidence="4">
    <location>
        <begin position="30"/>
        <end position="428"/>
    </location>
</feature>
<evidence type="ECO:0000256" key="2">
    <source>
        <dbReference type="SAM" id="Coils"/>
    </source>
</evidence>
<dbReference type="InterPro" id="IPR050570">
    <property type="entry name" value="Cell_wall_metabolism_enzyme"/>
</dbReference>
<reference evidence="8" key="1">
    <citation type="submission" date="2017-08" db="EMBL/GenBank/DDBJ databases">
        <authorList>
            <person name="Varghese N."/>
            <person name="Submissions S."/>
        </authorList>
    </citation>
    <scope>NUCLEOTIDE SEQUENCE [LARGE SCALE GENOMIC DNA]</scope>
    <source>
        <strain evidence="8">JC22</strain>
    </source>
</reference>
<evidence type="ECO:0000259" key="6">
    <source>
        <dbReference type="Pfam" id="PF24568"/>
    </source>
</evidence>
<sequence>MKRKLSSYALTGTSVLLISTLLFGSPATANNLNNLKGKQSEIEQKKTELNSEIKEKENDIQANQTEQKKLLEQILKLNKEITTTEDSITKLETDINLTNVEIGDLQSEIKELEEKIANRDELLKERVRAVQVNGGSISYIDVLLGANSFIDFIDRLSAVNTLMEADRSIMAEQANDKEALEKKKIELEDKLASLEKSHGELITLKATLDSQKADKTTLIDQLEAEQEKLKDSKELLEAEYQEVHEISKDLEAKIIAEQQRMAELARQAEQKRNAAAQSNGSSSTGSTNLPATSSGTWTTPANGTFTSGYGWRNFRGKEFHYGVDVANSIGTPIVAAADGVVSYAAPLSTYGNVVIITHSINGEIFTSVNAHMNSIGVIAGQTISKGQEIGKMGMTGRVTGPHLHFELHTGTWAGQKVGHVNPLRYVPF</sequence>
<feature type="coiled-coil region" evidence="2">
    <location>
        <begin position="32"/>
        <end position="125"/>
    </location>
</feature>
<dbReference type="InterPro" id="IPR057309">
    <property type="entry name" value="PcsB_CC"/>
</dbReference>
<dbReference type="SUPFAM" id="SSF51261">
    <property type="entry name" value="Duplicated hybrid motif"/>
    <property type="match status" value="1"/>
</dbReference>
<feature type="domain" description="M23ase beta-sheet core" evidence="5">
    <location>
        <begin position="319"/>
        <end position="410"/>
    </location>
</feature>
<dbReference type="Pfam" id="PF24568">
    <property type="entry name" value="CC_PcsB"/>
    <property type="match status" value="1"/>
</dbReference>
<dbReference type="Pfam" id="PF01551">
    <property type="entry name" value="Peptidase_M23"/>
    <property type="match status" value="1"/>
</dbReference>
<evidence type="ECO:0000256" key="4">
    <source>
        <dbReference type="SAM" id="SignalP"/>
    </source>
</evidence>
<evidence type="ECO:0000256" key="1">
    <source>
        <dbReference type="ARBA" id="ARBA00022729"/>
    </source>
</evidence>
<keyword evidence="8" id="KW-1185">Reference proteome</keyword>
<accession>A0A285TJ41</accession>
<dbReference type="OrthoDB" id="9805070at2"/>
<gene>
    <name evidence="7" type="ORF">SAMN05880501_11365</name>
</gene>
<protein>
    <submittedName>
        <fullName evidence="7">Peptidoglycan hydrolase CwlO-like protein</fullName>
    </submittedName>
</protein>
<evidence type="ECO:0000256" key="3">
    <source>
        <dbReference type="SAM" id="MobiDB-lite"/>
    </source>
</evidence>
<keyword evidence="1 4" id="KW-0732">Signal</keyword>
<dbReference type="Gene3D" id="2.70.70.10">
    <property type="entry name" value="Glucose Permease (Domain IIA)"/>
    <property type="match status" value="1"/>
</dbReference>
<dbReference type="InterPro" id="IPR011055">
    <property type="entry name" value="Dup_hybrid_motif"/>
</dbReference>
<keyword evidence="7" id="KW-0378">Hydrolase</keyword>
<evidence type="ECO:0000313" key="7">
    <source>
        <dbReference type="EMBL" id="SOC21805.1"/>
    </source>
</evidence>
<dbReference type="RefSeq" id="WP_097074683.1">
    <property type="nucleotide sequence ID" value="NZ_OBMQ01000013.1"/>
</dbReference>
<feature type="domain" description="Peptidoglycan hydrolase PcsB coiled-coil" evidence="6">
    <location>
        <begin position="109"/>
        <end position="183"/>
    </location>
</feature>
<dbReference type="Proteomes" id="UP000219636">
    <property type="component" value="Unassembled WGS sequence"/>
</dbReference>
<dbReference type="EMBL" id="OBMQ01000013">
    <property type="protein sequence ID" value="SOC21805.1"/>
    <property type="molecule type" value="Genomic_DNA"/>
</dbReference>
<dbReference type="PANTHER" id="PTHR21666:SF270">
    <property type="entry name" value="MUREIN HYDROLASE ACTIVATOR ENVC"/>
    <property type="match status" value="1"/>
</dbReference>
<proteinExistence type="predicted"/>
<dbReference type="Gene3D" id="6.10.250.3150">
    <property type="match status" value="1"/>
</dbReference>
<keyword evidence="2" id="KW-0175">Coiled coil</keyword>
<dbReference type="CDD" id="cd12797">
    <property type="entry name" value="M23_peptidase"/>
    <property type="match status" value="1"/>
</dbReference>
<feature type="compositionally biased region" description="Low complexity" evidence="3">
    <location>
        <begin position="278"/>
        <end position="288"/>
    </location>
</feature>
<organism evidence="7 8">
    <name type="scientific">Ureibacillus xyleni</name>
    <dbReference type="NCBI Taxonomy" id="614648"/>
    <lineage>
        <taxon>Bacteria</taxon>
        <taxon>Bacillati</taxon>
        <taxon>Bacillota</taxon>
        <taxon>Bacilli</taxon>
        <taxon>Bacillales</taxon>
        <taxon>Caryophanaceae</taxon>
        <taxon>Ureibacillus</taxon>
    </lineage>
</organism>
<evidence type="ECO:0000259" key="5">
    <source>
        <dbReference type="Pfam" id="PF01551"/>
    </source>
</evidence>